<accession>A0A1X0P4P3</accession>
<dbReference type="EMBL" id="NBCO01000004">
    <property type="protein sequence ID" value="ORC91914.1"/>
    <property type="molecule type" value="Genomic_DNA"/>
</dbReference>
<name>A0A1X0P4P3_9TRYP</name>
<proteinExistence type="predicted"/>
<evidence type="ECO:0000313" key="5">
    <source>
        <dbReference type="Proteomes" id="UP000192257"/>
    </source>
</evidence>
<feature type="region of interest" description="Disordered" evidence="2">
    <location>
        <begin position="397"/>
        <end position="486"/>
    </location>
</feature>
<dbReference type="VEuPathDB" id="TriTrypDB:TM35_000041280"/>
<evidence type="ECO:0000313" key="4">
    <source>
        <dbReference type="EMBL" id="ORC91914.1"/>
    </source>
</evidence>
<feature type="coiled-coil region" evidence="1">
    <location>
        <begin position="110"/>
        <end position="147"/>
    </location>
</feature>
<dbReference type="GeneID" id="39982102"/>
<reference evidence="4 5" key="1">
    <citation type="submission" date="2017-03" db="EMBL/GenBank/DDBJ databases">
        <title>An alternative strategy for trypanosome survival in the mammalian bloodstream revealed through genome and transcriptome analysis of the ubiquitous bovine parasite Trypanosoma (Megatrypanum) theileri.</title>
        <authorList>
            <person name="Kelly S."/>
            <person name="Ivens A."/>
            <person name="Mott A."/>
            <person name="O'Neill E."/>
            <person name="Emms D."/>
            <person name="Macleod O."/>
            <person name="Voorheis P."/>
            <person name="Matthews J."/>
            <person name="Matthews K."/>
            <person name="Carrington M."/>
        </authorList>
    </citation>
    <scope>NUCLEOTIDE SEQUENCE [LARGE SCALE GENOMIC DNA]</scope>
    <source>
        <strain evidence="4">Edinburgh</strain>
    </source>
</reference>
<evidence type="ECO:0000256" key="3">
    <source>
        <dbReference type="SAM" id="SignalP"/>
    </source>
</evidence>
<feature type="signal peptide" evidence="3">
    <location>
        <begin position="1"/>
        <end position="27"/>
    </location>
</feature>
<feature type="chain" id="PRO_5013321202" evidence="3">
    <location>
        <begin position="28"/>
        <end position="509"/>
    </location>
</feature>
<protein>
    <submittedName>
        <fullName evidence="4">Uncharacterized protein</fullName>
    </submittedName>
</protein>
<organism evidence="4 5">
    <name type="scientific">Trypanosoma theileri</name>
    <dbReference type="NCBI Taxonomy" id="67003"/>
    <lineage>
        <taxon>Eukaryota</taxon>
        <taxon>Discoba</taxon>
        <taxon>Euglenozoa</taxon>
        <taxon>Kinetoplastea</taxon>
        <taxon>Metakinetoplastina</taxon>
        <taxon>Trypanosomatida</taxon>
        <taxon>Trypanosomatidae</taxon>
        <taxon>Trypanosoma</taxon>
    </lineage>
</organism>
<sequence length="509" mass="57511">MTTMFVQLRRVVYLLVLLQCCVCAAYGKSGTKVEGAEPSQEEGNETEVATLDAVKARRTVVDIPTYTTEEINNDKYLKENNNRDFRQAVAKVMVDIKGLSTQYSKGVACLKALDKVVEESEKTVEKAEEATEKIKKLTQRIDKITEKRLVEDGKGTGKEMKVIFLKDDKQKEEFENLLKEIPEALEKAKGKGPDEQMVVAIAQANHTREVCRVVRINVDDVLGSLNNSLNGLIAFPQNDYDKCEMAVRVRDAGKAVHDTMKNVTALMSNVTVFERIILGKAEDQVKDWKSAMEKFELFAQMVEAYNKLDKETQAKVKDGEALASNKEYVVEKGDGLEKIKETVKGPKEEIDNLTDKNNEIAENKKTVAVGKINKTIYDEIDKEDNLLAEEKVKIQKEKEEAARREKEERRRQEEERQKQAAAAEAEAQRIKEEQERKKREEQAKKERDEQAKRDAEEEAKRAVEEKALRDAEKAKAAAKKKRDGAVSPALVHSPLLLLVLCVLGCTFVC</sequence>
<dbReference type="AlphaFoldDB" id="A0A1X0P4P3"/>
<dbReference type="STRING" id="67003.A0A1X0P4P3"/>
<dbReference type="Proteomes" id="UP000192257">
    <property type="component" value="Unassembled WGS sequence"/>
</dbReference>
<evidence type="ECO:0000256" key="1">
    <source>
        <dbReference type="SAM" id="Coils"/>
    </source>
</evidence>
<comment type="caution">
    <text evidence="4">The sequence shown here is derived from an EMBL/GenBank/DDBJ whole genome shotgun (WGS) entry which is preliminary data.</text>
</comment>
<keyword evidence="1" id="KW-0175">Coiled coil</keyword>
<gene>
    <name evidence="4" type="ORF">TM35_000041280</name>
</gene>
<feature type="compositionally biased region" description="Basic and acidic residues" evidence="2">
    <location>
        <begin position="426"/>
        <end position="475"/>
    </location>
</feature>
<keyword evidence="5" id="KW-1185">Reference proteome</keyword>
<evidence type="ECO:0000256" key="2">
    <source>
        <dbReference type="SAM" id="MobiDB-lite"/>
    </source>
</evidence>
<feature type="compositionally biased region" description="Basic and acidic residues" evidence="2">
    <location>
        <begin position="397"/>
        <end position="418"/>
    </location>
</feature>
<dbReference type="RefSeq" id="XP_028885980.1">
    <property type="nucleotide sequence ID" value="XM_029022322.1"/>
</dbReference>
<keyword evidence="3" id="KW-0732">Signal</keyword>